<dbReference type="PATRIC" id="fig|452652.3.peg.2357"/>
<accession>E4NAD2</accession>
<dbReference type="HOGENOM" id="CLU_053308_0_0_11"/>
<dbReference type="STRING" id="452652.KSE_23440"/>
<dbReference type="eggNOG" id="ENOG502ZBTI">
    <property type="taxonomic scope" value="Bacteria"/>
</dbReference>
<protein>
    <submittedName>
        <fullName evidence="1">Uncharacterized protein</fullName>
    </submittedName>
</protein>
<sequence>MITGLGDFHSSQASDPRRISLYLTSRGWVPAPEPGGTLWVSHTGEFEVFVPKSPRMRGYETYIHNVLNTLATAEDRNLKQVVVEISRSDADVQYVRTRPSGDSGTTPIEDGVRSFESLHQWILANAVSASSDRHRLVQPSRKPAQALDFMRTVRLGPTLEGSYVMTVYIPVPPLLGQMALESAELPEAEQPFGRRVSRCLHDSTAQAVAAADEVISLGRGVESLTKRVGSGVNANLCEALAGLSGGTSEPVDIEFSWALSRPVEPTRPLVVTSNHSAVLREAAQELRAQTPVEDVRVVGAVVRLHREGSTGPGEVSIAGIVADDQNDRLRRVWFTLPEESYGIATQAHERGATVSVTGTLARRGTRHVLQNPGDFYVLPD</sequence>
<dbReference type="Proteomes" id="UP000007076">
    <property type="component" value="Chromosome"/>
</dbReference>
<organism evidence="1 2">
    <name type="scientific">Kitasatospora setae (strain ATCC 33774 / DSM 43861 / JCM 3304 / KCC A-0304 / NBRC 14216 / KM-6054)</name>
    <name type="common">Streptomyces setae</name>
    <dbReference type="NCBI Taxonomy" id="452652"/>
    <lineage>
        <taxon>Bacteria</taxon>
        <taxon>Bacillati</taxon>
        <taxon>Actinomycetota</taxon>
        <taxon>Actinomycetes</taxon>
        <taxon>Kitasatosporales</taxon>
        <taxon>Streptomycetaceae</taxon>
        <taxon>Kitasatospora</taxon>
    </lineage>
</organism>
<evidence type="ECO:0000313" key="1">
    <source>
        <dbReference type="EMBL" id="BAJ28163.1"/>
    </source>
</evidence>
<dbReference type="RefSeq" id="WP_014135479.1">
    <property type="nucleotide sequence ID" value="NC_016109.1"/>
</dbReference>
<dbReference type="EMBL" id="AP010968">
    <property type="protein sequence ID" value="BAJ28163.1"/>
    <property type="molecule type" value="Genomic_DNA"/>
</dbReference>
<name>E4NAD2_KITSK</name>
<keyword evidence="2" id="KW-1185">Reference proteome</keyword>
<dbReference type="KEGG" id="ksk:KSE_23440"/>
<gene>
    <name evidence="1" type="ordered locus">KSE_23440</name>
</gene>
<evidence type="ECO:0000313" key="2">
    <source>
        <dbReference type="Proteomes" id="UP000007076"/>
    </source>
</evidence>
<reference evidence="1 2" key="1">
    <citation type="journal article" date="2010" name="DNA Res.">
        <title>Genome sequence of Kitasatospora setae NBRC 14216T: an evolutionary snapshot of the family Streptomycetaceae.</title>
        <authorList>
            <person name="Ichikawa N."/>
            <person name="Oguchi A."/>
            <person name="Ikeda H."/>
            <person name="Ishikawa J."/>
            <person name="Kitani S."/>
            <person name="Watanabe Y."/>
            <person name="Nakamura S."/>
            <person name="Katano Y."/>
            <person name="Kishi E."/>
            <person name="Sasagawa M."/>
            <person name="Ankai A."/>
            <person name="Fukui S."/>
            <person name="Hashimoto Y."/>
            <person name="Kamata S."/>
            <person name="Otoguro M."/>
            <person name="Tanikawa S."/>
            <person name="Nihira T."/>
            <person name="Horinouchi S."/>
            <person name="Ohnishi Y."/>
            <person name="Hayakawa M."/>
            <person name="Kuzuyama T."/>
            <person name="Arisawa A."/>
            <person name="Nomoto F."/>
            <person name="Miura H."/>
            <person name="Takahashi Y."/>
            <person name="Fujita N."/>
        </authorList>
    </citation>
    <scope>NUCLEOTIDE SEQUENCE [LARGE SCALE GENOMIC DNA]</scope>
    <source>
        <strain evidence="2">ATCC 33774 / DSM 43861 / JCM 3304 / KCC A-0304 / NBRC 14216 / KM-6054</strain>
    </source>
</reference>
<dbReference type="AlphaFoldDB" id="E4NAD2"/>
<proteinExistence type="predicted"/>